<dbReference type="EMBL" id="ML769490">
    <property type="protein sequence ID" value="KAE9397923.1"/>
    <property type="molecule type" value="Genomic_DNA"/>
</dbReference>
<evidence type="ECO:0000256" key="1">
    <source>
        <dbReference type="ARBA" id="ARBA00023242"/>
    </source>
</evidence>
<dbReference type="SUPFAM" id="SSF88697">
    <property type="entry name" value="PUA domain-like"/>
    <property type="match status" value="1"/>
</dbReference>
<dbReference type="GO" id="GO:0044027">
    <property type="term" value="P:negative regulation of gene expression via chromosomal CpG island methylation"/>
    <property type="evidence" value="ECO:0007669"/>
    <property type="project" value="TreeGrafter"/>
</dbReference>
<evidence type="ECO:0000313" key="5">
    <source>
        <dbReference type="EMBL" id="KAE9397923.1"/>
    </source>
</evidence>
<organism evidence="5 6">
    <name type="scientific">Gymnopus androsaceus JB14</name>
    <dbReference type="NCBI Taxonomy" id="1447944"/>
    <lineage>
        <taxon>Eukaryota</taxon>
        <taxon>Fungi</taxon>
        <taxon>Dikarya</taxon>
        <taxon>Basidiomycota</taxon>
        <taxon>Agaricomycotina</taxon>
        <taxon>Agaricomycetes</taxon>
        <taxon>Agaricomycetidae</taxon>
        <taxon>Agaricales</taxon>
        <taxon>Marasmiineae</taxon>
        <taxon>Omphalotaceae</taxon>
        <taxon>Gymnopus</taxon>
    </lineage>
</organism>
<dbReference type="InterPro" id="IPR045134">
    <property type="entry name" value="UHRF1/2-like"/>
</dbReference>
<keyword evidence="6" id="KW-1185">Reference proteome</keyword>
<dbReference type="Gene3D" id="2.30.280.10">
    <property type="entry name" value="SRA-YDG"/>
    <property type="match status" value="1"/>
</dbReference>
<accession>A0A6A4HIX1</accession>
<keyword evidence="1 2" id="KW-0539">Nucleus</keyword>
<feature type="domain" description="YDG" evidence="4">
    <location>
        <begin position="34"/>
        <end position="178"/>
    </location>
</feature>
<name>A0A6A4HIX1_9AGAR</name>
<dbReference type="PANTHER" id="PTHR14140:SF27">
    <property type="entry name" value="OS04G0289800 PROTEIN"/>
    <property type="match status" value="1"/>
</dbReference>
<dbReference type="InterPro" id="IPR003105">
    <property type="entry name" value="SRA_YDG"/>
</dbReference>
<dbReference type="OrthoDB" id="2270193at2759"/>
<dbReference type="SMART" id="SM00466">
    <property type="entry name" value="SRA"/>
    <property type="match status" value="1"/>
</dbReference>
<dbReference type="PROSITE" id="PS51015">
    <property type="entry name" value="YDG"/>
    <property type="match status" value="1"/>
</dbReference>
<protein>
    <recommendedName>
        <fullName evidence="4">YDG domain-containing protein</fullName>
    </recommendedName>
</protein>
<dbReference type="InterPro" id="IPR015947">
    <property type="entry name" value="PUA-like_sf"/>
</dbReference>
<evidence type="ECO:0000256" key="2">
    <source>
        <dbReference type="PROSITE-ProRule" id="PRU00358"/>
    </source>
</evidence>
<comment type="subcellular location">
    <subcellularLocation>
        <location evidence="2">Nucleus</location>
    </subcellularLocation>
</comment>
<dbReference type="AlphaFoldDB" id="A0A6A4HIX1"/>
<reference evidence="5" key="1">
    <citation type="journal article" date="2019" name="Environ. Microbiol.">
        <title>Fungal ecological strategies reflected in gene transcription - a case study of two litter decomposers.</title>
        <authorList>
            <person name="Barbi F."/>
            <person name="Kohler A."/>
            <person name="Barry K."/>
            <person name="Baskaran P."/>
            <person name="Daum C."/>
            <person name="Fauchery L."/>
            <person name="Ihrmark K."/>
            <person name="Kuo A."/>
            <person name="LaButti K."/>
            <person name="Lipzen A."/>
            <person name="Morin E."/>
            <person name="Grigoriev I.V."/>
            <person name="Henrissat B."/>
            <person name="Lindahl B."/>
            <person name="Martin F."/>
        </authorList>
    </citation>
    <scope>NUCLEOTIDE SEQUENCE</scope>
    <source>
        <strain evidence="5">JB14</strain>
    </source>
</reference>
<dbReference type="GO" id="GO:0061630">
    <property type="term" value="F:ubiquitin protein ligase activity"/>
    <property type="evidence" value="ECO:0007669"/>
    <property type="project" value="TreeGrafter"/>
</dbReference>
<dbReference type="Pfam" id="PF02182">
    <property type="entry name" value="SAD_SRA"/>
    <property type="match status" value="1"/>
</dbReference>
<dbReference type="InterPro" id="IPR036987">
    <property type="entry name" value="SRA-YDG_sf"/>
</dbReference>
<dbReference type="Proteomes" id="UP000799118">
    <property type="component" value="Unassembled WGS sequence"/>
</dbReference>
<gene>
    <name evidence="5" type="ORF">BT96DRAFT_822622</name>
</gene>
<dbReference type="GO" id="GO:0016567">
    <property type="term" value="P:protein ubiquitination"/>
    <property type="evidence" value="ECO:0007669"/>
    <property type="project" value="TreeGrafter"/>
</dbReference>
<evidence type="ECO:0000259" key="4">
    <source>
        <dbReference type="PROSITE" id="PS51015"/>
    </source>
</evidence>
<evidence type="ECO:0000256" key="3">
    <source>
        <dbReference type="SAM" id="MobiDB-lite"/>
    </source>
</evidence>
<dbReference type="PANTHER" id="PTHR14140">
    <property type="entry name" value="E3 UBIQUITIN-PROTEIN LIGASE UHRF-RELATED"/>
    <property type="match status" value="1"/>
</dbReference>
<proteinExistence type="predicted"/>
<sequence length="191" mass="21144">MNSTPTLSKLIKQRRTFPKDSSLAPLTPQGKSFPRSTRLCTNNNPWYRKALSEAGVHAHTYAGISGTKAGGGKSVVLSGGYKDDQDMGNVILYTGTGGQRNSFSQPGPQIEDQSFDHPMNGYLKKSFETQIPIRVIRGPSDSCFSPAQGYRYDGLYKVTEVRTKGEHGFAVCRFRLERLPGQPPIKKRSTW</sequence>
<feature type="region of interest" description="Disordered" evidence="3">
    <location>
        <begin position="16"/>
        <end position="37"/>
    </location>
</feature>
<dbReference type="GO" id="GO:0005634">
    <property type="term" value="C:nucleus"/>
    <property type="evidence" value="ECO:0007669"/>
    <property type="project" value="UniProtKB-SubCell"/>
</dbReference>
<evidence type="ECO:0000313" key="6">
    <source>
        <dbReference type="Proteomes" id="UP000799118"/>
    </source>
</evidence>